<evidence type="ECO:0000313" key="3">
    <source>
        <dbReference type="Proteomes" id="UP001165085"/>
    </source>
</evidence>
<accession>A0A9W7BGE5</accession>
<evidence type="ECO:0000256" key="1">
    <source>
        <dbReference type="SAM" id="SignalP"/>
    </source>
</evidence>
<evidence type="ECO:0008006" key="4">
    <source>
        <dbReference type="Google" id="ProtNLM"/>
    </source>
</evidence>
<feature type="signal peptide" evidence="1">
    <location>
        <begin position="1"/>
        <end position="21"/>
    </location>
</feature>
<organism evidence="2 3">
    <name type="scientific">Triparma strigata</name>
    <dbReference type="NCBI Taxonomy" id="1606541"/>
    <lineage>
        <taxon>Eukaryota</taxon>
        <taxon>Sar</taxon>
        <taxon>Stramenopiles</taxon>
        <taxon>Ochrophyta</taxon>
        <taxon>Bolidophyceae</taxon>
        <taxon>Parmales</taxon>
        <taxon>Triparmaceae</taxon>
        <taxon>Triparma</taxon>
    </lineage>
</organism>
<dbReference type="Proteomes" id="UP001165085">
    <property type="component" value="Unassembled WGS sequence"/>
</dbReference>
<proteinExistence type="predicted"/>
<reference evidence="3" key="1">
    <citation type="journal article" date="2023" name="Commun. Biol.">
        <title>Genome analysis of Parmales, the sister group of diatoms, reveals the evolutionary specialization of diatoms from phago-mixotrophs to photoautotrophs.</title>
        <authorList>
            <person name="Ban H."/>
            <person name="Sato S."/>
            <person name="Yoshikawa S."/>
            <person name="Yamada K."/>
            <person name="Nakamura Y."/>
            <person name="Ichinomiya M."/>
            <person name="Sato N."/>
            <person name="Blanc-Mathieu R."/>
            <person name="Endo H."/>
            <person name="Kuwata A."/>
            <person name="Ogata H."/>
        </authorList>
    </citation>
    <scope>NUCLEOTIDE SEQUENCE [LARGE SCALE GENOMIC DNA]</scope>
    <source>
        <strain evidence="3">NIES 3701</strain>
    </source>
</reference>
<name>A0A9W7BGE5_9STRA</name>
<keyword evidence="1" id="KW-0732">Signal</keyword>
<evidence type="ECO:0000313" key="2">
    <source>
        <dbReference type="EMBL" id="GMH88066.1"/>
    </source>
</evidence>
<dbReference type="EMBL" id="BRXY01000338">
    <property type="protein sequence ID" value="GMH88066.1"/>
    <property type="molecule type" value="Genomic_DNA"/>
</dbReference>
<sequence length="211" mass="23999">MISSRFIVLLLIVLCLVTCEAGLFSKKKKDKDGEKKLSKSEQAQRDIQMGMAGMQQAAQDPAMLAQLMKDMQDPEMIAEAKKMMESKEFKKQMKKLEKDPNFKKAMDQAGQAFEDPRTAGMMTAKAEQMMREGGAQLDKMQQDMQSAMQTMQQDPRVMKEMQDLMKDPEALKQMLNDPQVKAYMNQVEALMQDPAAKRQMEQLANQFKAGL</sequence>
<protein>
    <recommendedName>
        <fullName evidence="4">STI1 domain-containing protein</fullName>
    </recommendedName>
</protein>
<keyword evidence="3" id="KW-1185">Reference proteome</keyword>
<dbReference type="Gene3D" id="1.10.260.100">
    <property type="match status" value="1"/>
</dbReference>
<gene>
    <name evidence="2" type="ORF">TrST_g6143</name>
</gene>
<comment type="caution">
    <text evidence="2">The sequence shown here is derived from an EMBL/GenBank/DDBJ whole genome shotgun (WGS) entry which is preliminary data.</text>
</comment>
<dbReference type="OrthoDB" id="192090at2759"/>
<dbReference type="AlphaFoldDB" id="A0A9W7BGE5"/>
<feature type="chain" id="PRO_5040800087" description="STI1 domain-containing protein" evidence="1">
    <location>
        <begin position="22"/>
        <end position="211"/>
    </location>
</feature>